<dbReference type="AlphaFoldDB" id="A0AAW1NR71"/>
<gene>
    <name evidence="1" type="ORF">WJX73_000107</name>
</gene>
<dbReference type="InterPro" id="IPR036322">
    <property type="entry name" value="WD40_repeat_dom_sf"/>
</dbReference>
<comment type="caution">
    <text evidence="1">The sequence shown here is derived from an EMBL/GenBank/DDBJ whole genome shotgun (WGS) entry which is preliminary data.</text>
</comment>
<name>A0AAW1NR71_9CHLO</name>
<evidence type="ECO:0000313" key="1">
    <source>
        <dbReference type="EMBL" id="KAK9792259.1"/>
    </source>
</evidence>
<protein>
    <recommendedName>
        <fullName evidence="3">F-box domain-containing protein</fullName>
    </recommendedName>
</protein>
<reference evidence="1 2" key="1">
    <citation type="journal article" date="2024" name="Nat. Commun.">
        <title>Phylogenomics reveals the evolutionary origins of lichenization in chlorophyte algae.</title>
        <authorList>
            <person name="Puginier C."/>
            <person name="Libourel C."/>
            <person name="Otte J."/>
            <person name="Skaloud P."/>
            <person name="Haon M."/>
            <person name="Grisel S."/>
            <person name="Petersen M."/>
            <person name="Berrin J.G."/>
            <person name="Delaux P.M."/>
            <person name="Dal Grande F."/>
            <person name="Keller J."/>
        </authorList>
    </citation>
    <scope>NUCLEOTIDE SEQUENCE [LARGE SCALE GENOMIC DNA]</scope>
    <source>
        <strain evidence="1 2">SAG 2036</strain>
    </source>
</reference>
<dbReference type="SUPFAM" id="SSF50978">
    <property type="entry name" value="WD40 repeat-like"/>
    <property type="match status" value="1"/>
</dbReference>
<proteinExistence type="predicted"/>
<accession>A0AAW1NR71</accession>
<dbReference type="InterPro" id="IPR015943">
    <property type="entry name" value="WD40/YVTN_repeat-like_dom_sf"/>
</dbReference>
<dbReference type="Gene3D" id="2.130.10.10">
    <property type="entry name" value="YVTN repeat-like/Quinoprotein amine dehydrogenase"/>
    <property type="match status" value="1"/>
</dbReference>
<organism evidence="1 2">
    <name type="scientific">Symbiochloris irregularis</name>
    <dbReference type="NCBI Taxonomy" id="706552"/>
    <lineage>
        <taxon>Eukaryota</taxon>
        <taxon>Viridiplantae</taxon>
        <taxon>Chlorophyta</taxon>
        <taxon>core chlorophytes</taxon>
        <taxon>Trebouxiophyceae</taxon>
        <taxon>Trebouxiales</taxon>
        <taxon>Trebouxiaceae</taxon>
        <taxon>Symbiochloris</taxon>
    </lineage>
</organism>
<keyword evidence="2" id="KW-1185">Reference proteome</keyword>
<dbReference type="EMBL" id="JALJOQ010000165">
    <property type="protein sequence ID" value="KAK9792259.1"/>
    <property type="molecule type" value="Genomic_DNA"/>
</dbReference>
<sequence>MAAQERPKEGVLAHVGIVGSSCSSMTLVDAARVVHLKLFPMLKAEDLGSLACVSKELRKLAYGLPAHTWEAAARQLLPEPHPFPQPVTLASIQKALQSYSNVSRHIRAGKAVHKRVQAHKAVFNAAGSHIAVVTEDGVAKVYDMDSCCCVTSFEGYGTRHSDVKWAEQGTLGMLTVEHSDLGTAICYGDLVHVPESMRAQPWQALRCLKLPRRPGYHMMVKRLSPDLSKIFIHEQEVTLLC</sequence>
<evidence type="ECO:0008006" key="3">
    <source>
        <dbReference type="Google" id="ProtNLM"/>
    </source>
</evidence>
<dbReference type="Proteomes" id="UP001465755">
    <property type="component" value="Unassembled WGS sequence"/>
</dbReference>
<dbReference type="PROSITE" id="PS51257">
    <property type="entry name" value="PROKAR_LIPOPROTEIN"/>
    <property type="match status" value="1"/>
</dbReference>
<evidence type="ECO:0000313" key="2">
    <source>
        <dbReference type="Proteomes" id="UP001465755"/>
    </source>
</evidence>